<protein>
    <recommendedName>
        <fullName evidence="2">non-specific serine/threonine protein kinase</fullName>
        <ecNumber evidence="2">2.7.11.1</ecNumber>
    </recommendedName>
</protein>
<evidence type="ECO:0000256" key="10">
    <source>
        <dbReference type="ARBA" id="ARBA00047899"/>
    </source>
</evidence>
<evidence type="ECO:0000256" key="8">
    <source>
        <dbReference type="ARBA" id="ARBA00023170"/>
    </source>
</evidence>
<dbReference type="Gene3D" id="2.130.10.30">
    <property type="entry name" value="Regulator of chromosome condensation 1/beta-lactamase-inhibitor protein II"/>
    <property type="match status" value="2"/>
</dbReference>
<comment type="catalytic activity">
    <reaction evidence="10">
        <text>L-threonyl-[protein] + ATP = O-phospho-L-threonyl-[protein] + ADP + H(+)</text>
        <dbReference type="Rhea" id="RHEA:46608"/>
        <dbReference type="Rhea" id="RHEA-COMP:11060"/>
        <dbReference type="Rhea" id="RHEA-COMP:11605"/>
        <dbReference type="ChEBI" id="CHEBI:15378"/>
        <dbReference type="ChEBI" id="CHEBI:30013"/>
        <dbReference type="ChEBI" id="CHEBI:30616"/>
        <dbReference type="ChEBI" id="CHEBI:61977"/>
        <dbReference type="ChEBI" id="CHEBI:456216"/>
        <dbReference type="EC" id="2.7.11.1"/>
    </reaction>
</comment>
<comment type="caution">
    <text evidence="12">The sequence shown here is derived from an EMBL/GenBank/DDBJ whole genome shotgun (WGS) entry which is preliminary data.</text>
</comment>
<evidence type="ECO:0000256" key="4">
    <source>
        <dbReference type="ARBA" id="ARBA00022729"/>
    </source>
</evidence>
<dbReference type="InterPro" id="IPR009091">
    <property type="entry name" value="RCC1/BLIP-II"/>
</dbReference>
<gene>
    <name evidence="12" type="ORF">SYV04_28615</name>
</gene>
<name>A0ABU5HBC4_9BACT</name>
<organism evidence="12 13">
    <name type="scientific">Hyalangium rubrum</name>
    <dbReference type="NCBI Taxonomy" id="3103134"/>
    <lineage>
        <taxon>Bacteria</taxon>
        <taxon>Pseudomonadati</taxon>
        <taxon>Myxococcota</taxon>
        <taxon>Myxococcia</taxon>
        <taxon>Myxococcales</taxon>
        <taxon>Cystobacterineae</taxon>
        <taxon>Archangiaceae</taxon>
        <taxon>Hyalangium</taxon>
    </lineage>
</organism>
<dbReference type="PANTHER" id="PTHR47460">
    <property type="entry name" value="SERINE/THREONINE-PROTEIN KINASE-LIKE PROTEIN ACR4"/>
    <property type="match status" value="1"/>
</dbReference>
<evidence type="ECO:0000256" key="6">
    <source>
        <dbReference type="ARBA" id="ARBA00023136"/>
    </source>
</evidence>
<dbReference type="RefSeq" id="WP_321549118.1">
    <property type="nucleotide sequence ID" value="NZ_JAXIVS010000011.1"/>
</dbReference>
<dbReference type="Pfam" id="PF13540">
    <property type="entry name" value="RCC1_2"/>
    <property type="match status" value="5"/>
</dbReference>
<keyword evidence="4" id="KW-0732">Signal</keyword>
<keyword evidence="5" id="KW-1133">Transmembrane helix</keyword>
<dbReference type="EC" id="2.7.11.1" evidence="2"/>
<keyword evidence="8" id="KW-0675">Receptor</keyword>
<dbReference type="PANTHER" id="PTHR47460:SF1">
    <property type="entry name" value="SERINE_THREONINE-PROTEIN KINASE-LIKE PROTEIN ACR4"/>
    <property type="match status" value="1"/>
</dbReference>
<keyword evidence="13" id="KW-1185">Reference proteome</keyword>
<evidence type="ECO:0000256" key="2">
    <source>
        <dbReference type="ARBA" id="ARBA00012513"/>
    </source>
</evidence>
<dbReference type="PRINTS" id="PR00633">
    <property type="entry name" value="RCCNDNSATION"/>
</dbReference>
<comment type="subcellular location">
    <subcellularLocation>
        <location evidence="1">Membrane</location>
        <topology evidence="1">Single-pass type I membrane protein</topology>
    </subcellularLocation>
</comment>
<keyword evidence="7" id="KW-1015">Disulfide bond</keyword>
<evidence type="ECO:0000313" key="12">
    <source>
        <dbReference type="EMBL" id="MDY7230394.1"/>
    </source>
</evidence>
<dbReference type="EMBL" id="JAXIVS010000011">
    <property type="protein sequence ID" value="MDY7230394.1"/>
    <property type="molecule type" value="Genomic_DNA"/>
</dbReference>
<keyword evidence="3" id="KW-0812">Transmembrane</keyword>
<keyword evidence="9" id="KW-0325">Glycoprotein</keyword>
<evidence type="ECO:0000256" key="5">
    <source>
        <dbReference type="ARBA" id="ARBA00022989"/>
    </source>
</evidence>
<evidence type="ECO:0000256" key="11">
    <source>
        <dbReference type="ARBA" id="ARBA00048679"/>
    </source>
</evidence>
<reference evidence="12 13" key="1">
    <citation type="submission" date="2023-12" db="EMBL/GenBank/DDBJ databases">
        <title>the genome sequence of Hyalangium sp. s54d21.</title>
        <authorList>
            <person name="Zhang X."/>
        </authorList>
    </citation>
    <scope>NUCLEOTIDE SEQUENCE [LARGE SCALE GENOMIC DNA]</scope>
    <source>
        <strain evidence="13">s54d21</strain>
    </source>
</reference>
<dbReference type="Proteomes" id="UP001291309">
    <property type="component" value="Unassembled WGS sequence"/>
</dbReference>
<dbReference type="SUPFAM" id="SSF50985">
    <property type="entry name" value="RCC1/BLIP-II"/>
    <property type="match status" value="1"/>
</dbReference>
<evidence type="ECO:0000313" key="13">
    <source>
        <dbReference type="Proteomes" id="UP001291309"/>
    </source>
</evidence>
<dbReference type="InterPro" id="IPR000408">
    <property type="entry name" value="Reg_chr_condens"/>
</dbReference>
<evidence type="ECO:0000256" key="1">
    <source>
        <dbReference type="ARBA" id="ARBA00004479"/>
    </source>
</evidence>
<evidence type="ECO:0000256" key="9">
    <source>
        <dbReference type="ARBA" id="ARBA00023180"/>
    </source>
</evidence>
<keyword evidence="6" id="KW-0472">Membrane</keyword>
<accession>A0ABU5HBC4</accession>
<evidence type="ECO:0000256" key="3">
    <source>
        <dbReference type="ARBA" id="ARBA00022692"/>
    </source>
</evidence>
<comment type="catalytic activity">
    <reaction evidence="11">
        <text>L-seryl-[protein] + ATP = O-phospho-L-seryl-[protein] + ADP + H(+)</text>
        <dbReference type="Rhea" id="RHEA:17989"/>
        <dbReference type="Rhea" id="RHEA-COMP:9863"/>
        <dbReference type="Rhea" id="RHEA-COMP:11604"/>
        <dbReference type="ChEBI" id="CHEBI:15378"/>
        <dbReference type="ChEBI" id="CHEBI:29999"/>
        <dbReference type="ChEBI" id="CHEBI:30616"/>
        <dbReference type="ChEBI" id="CHEBI:83421"/>
        <dbReference type="ChEBI" id="CHEBI:456216"/>
        <dbReference type="EC" id="2.7.11.1"/>
    </reaction>
</comment>
<sequence length="525" mass="55055">MHFRREQSVVRPALTLVFAAAIAAVVSFPSEGHASSSTGQITHLCGSVPPLPYGYTGYSPTGPCEGVCYSGWTDGSCNDPVDSQSRVEVYGCTGKTSGSGYSCDGDHNGGVLLATLSAGEYVPFSWFTSDTNYCTFAMAVLRPNENDAVGLRDFIIWERDECSPPPPLCDCPGGTDYLGNPVSSTTCNEPVCGADYQWYSCQQGGWAFEGGVCYVPPVCSCTGTDYEDNTVTVACGNQVCGRDFQWYACENSNWTPQGGTCPEAPPASWLALSAGGYHTCGLRSDGNVSCWGSNTSGQAPSFVQGPFNQISAGYDFTCGLRTNGSIECWGSNEYGQAPSYRAGPYLSLSAGVTHTCGVTISLGIDCWGNMQGTPPTTGDYYRVAAGGYHTCALETDGTVACWGEDGWGQATPPSGNFMQISANYTTSCGVLIDDTAVCWGQDSSGQATPPSISFSQVSAGYIHTCGVDTSGQLACWGDSYQGVLNAPSGDYTQVTAGFHHNCALSTSGEPVCWGSNSSGQLNVPQ</sequence>
<evidence type="ECO:0000256" key="7">
    <source>
        <dbReference type="ARBA" id="ARBA00023157"/>
    </source>
</evidence>
<proteinExistence type="predicted"/>